<dbReference type="AlphaFoldDB" id="A0A432ZR87"/>
<evidence type="ECO:0000313" key="2">
    <source>
        <dbReference type="Proteomes" id="UP000287996"/>
    </source>
</evidence>
<dbReference type="Proteomes" id="UP000287996">
    <property type="component" value="Unassembled WGS sequence"/>
</dbReference>
<dbReference type="RefSeq" id="WP_126841450.1">
    <property type="nucleotide sequence ID" value="NZ_PIQH01000004.1"/>
</dbReference>
<dbReference type="EMBL" id="PIQH01000004">
    <property type="protein sequence ID" value="RUO80393.1"/>
    <property type="molecule type" value="Genomic_DNA"/>
</dbReference>
<protein>
    <submittedName>
        <fullName evidence="1">Uncharacterized protein</fullName>
    </submittedName>
</protein>
<comment type="caution">
    <text evidence="1">The sequence shown here is derived from an EMBL/GenBank/DDBJ whole genome shotgun (WGS) entry which is preliminary data.</text>
</comment>
<gene>
    <name evidence="1" type="ORF">CWI84_04815</name>
</gene>
<organism evidence="1 2">
    <name type="scientific">Idiomarina tyrosinivorans</name>
    <dbReference type="NCBI Taxonomy" id="1445662"/>
    <lineage>
        <taxon>Bacteria</taxon>
        <taxon>Pseudomonadati</taxon>
        <taxon>Pseudomonadota</taxon>
        <taxon>Gammaproteobacteria</taxon>
        <taxon>Alteromonadales</taxon>
        <taxon>Idiomarinaceae</taxon>
        <taxon>Idiomarina</taxon>
    </lineage>
</organism>
<reference evidence="1 2" key="1">
    <citation type="journal article" date="2011" name="Front. Microbiol.">
        <title>Genomic signatures of strain selection and enhancement in Bacillus atrophaeus var. globigii, a historical biowarfare simulant.</title>
        <authorList>
            <person name="Gibbons H.S."/>
            <person name="Broomall S.M."/>
            <person name="McNew L.A."/>
            <person name="Daligault H."/>
            <person name="Chapman C."/>
            <person name="Bruce D."/>
            <person name="Karavis M."/>
            <person name="Krepps M."/>
            <person name="McGregor P.A."/>
            <person name="Hong C."/>
            <person name="Park K.H."/>
            <person name="Akmal A."/>
            <person name="Feldman A."/>
            <person name="Lin J.S."/>
            <person name="Chang W.E."/>
            <person name="Higgs B.W."/>
            <person name="Demirev P."/>
            <person name="Lindquist J."/>
            <person name="Liem A."/>
            <person name="Fochler E."/>
            <person name="Read T.D."/>
            <person name="Tapia R."/>
            <person name="Johnson S."/>
            <person name="Bishop-Lilly K.A."/>
            <person name="Detter C."/>
            <person name="Han C."/>
            <person name="Sozhamannan S."/>
            <person name="Rosenzweig C.N."/>
            <person name="Skowronski E.W."/>
        </authorList>
    </citation>
    <scope>NUCLEOTIDE SEQUENCE [LARGE SCALE GENOMIC DNA]</scope>
    <source>
        <strain evidence="1 2">CC-PW-9</strain>
    </source>
</reference>
<dbReference type="OrthoDB" id="6238407at2"/>
<keyword evidence="2" id="KW-1185">Reference proteome</keyword>
<name>A0A432ZR87_9GAMM</name>
<proteinExistence type="predicted"/>
<sequence length="134" mass="15009">MHRQQGWLMLDALLAITLLTALMVAVFAAHQQLQKLDNVALWRANLLQLISAQQRYRLAYSQFAGTTHELVNGGFWRIRSWPFQTSWRFVAATDTVLLLSTIPLSNRALLLKGINYSVNSDGSVEIAVAMVPAL</sequence>
<evidence type="ECO:0000313" key="1">
    <source>
        <dbReference type="EMBL" id="RUO80393.1"/>
    </source>
</evidence>
<accession>A0A432ZR87</accession>